<dbReference type="NCBIfam" id="TIGR00756">
    <property type="entry name" value="PPR"/>
    <property type="match status" value="6"/>
</dbReference>
<evidence type="ECO:0000313" key="3">
    <source>
        <dbReference type="EMBL" id="KAG0485984.1"/>
    </source>
</evidence>
<accession>A0A835RBQ5</accession>
<dbReference type="Gene3D" id="1.25.40.10">
    <property type="entry name" value="Tetratricopeptide repeat domain"/>
    <property type="match status" value="5"/>
</dbReference>
<organism evidence="3 4">
    <name type="scientific">Vanilla planifolia</name>
    <name type="common">Vanilla</name>
    <dbReference type="NCBI Taxonomy" id="51239"/>
    <lineage>
        <taxon>Eukaryota</taxon>
        <taxon>Viridiplantae</taxon>
        <taxon>Streptophyta</taxon>
        <taxon>Embryophyta</taxon>
        <taxon>Tracheophyta</taxon>
        <taxon>Spermatophyta</taxon>
        <taxon>Magnoliopsida</taxon>
        <taxon>Liliopsida</taxon>
        <taxon>Asparagales</taxon>
        <taxon>Orchidaceae</taxon>
        <taxon>Vanilloideae</taxon>
        <taxon>Vanilleae</taxon>
        <taxon>Vanilla</taxon>
    </lineage>
</organism>
<dbReference type="PANTHER" id="PTHR47926">
    <property type="entry name" value="PENTATRICOPEPTIDE REPEAT-CONTAINING PROTEIN"/>
    <property type="match status" value="1"/>
</dbReference>
<dbReference type="FunFam" id="1.25.40.10:FF:000682">
    <property type="entry name" value="Pentatricopeptide repeat-containing protein At3g16610"/>
    <property type="match status" value="1"/>
</dbReference>
<sequence length="648" mass="72311">MHCRMISIRFVCSVLNPSTIAVWNSIIRASIDKGLHHKSLLHYRRMRRAGILPNHLTFPVLLKACVELSEMHLSPMIHTHVLKSPSSSDVYVGTSMINLYAKCQHVDSAKQVFDEMHNKDVITWNAMIMGFSMIGSHWKVFLLFHEMKLDEIEPDKITIMSLSQSCAKNKDAWLLKVVHSMGIKSGLGEDVLVSNSWISSYTKCEDLVSAELLFEEIPAASKSIVSWNSMIAGCGQLQRTNKVCAYFVSMLQEGLRPNLSTILSLLSSLGHSECLVLGVLVHSMAIKVGYEKDINVSNTLISFYSKCGDVVAARYCFNSMNVRTCVSWTVIISCYAKAGDINEVMDLFHEMENVGEKADPITVVSVLSACSQTGSLEFGRSMERYVKSNMFSENTMVCNGLIDMYAKCGSILDARRVFESMNGRSIVSWTALIMGCAMNGDYEEALSLFSQMLELQIRPNHVTSLAVLQACTHGGFLERGQDLFNMMTNVYRIEPRLEHYACMADLLGKRGKINKALEFINSMPIEQDCGVWGALLGSCIIHQETEIGEYAARRLFELKPNVVVPYVAMANIYASRGLWDGMAKVRAMMRKKGLQKSPGQSIVQVNGKAHAFAVEDRIHPEGSIIYEVLDILALHLRLDDPLEHLAVS</sequence>
<keyword evidence="4" id="KW-1185">Reference proteome</keyword>
<dbReference type="Pfam" id="PF01535">
    <property type="entry name" value="PPR"/>
    <property type="match status" value="5"/>
</dbReference>
<dbReference type="EMBL" id="JADCNL010000004">
    <property type="protein sequence ID" value="KAG0485984.1"/>
    <property type="molecule type" value="Genomic_DNA"/>
</dbReference>
<dbReference type="Pfam" id="PF13041">
    <property type="entry name" value="PPR_2"/>
    <property type="match status" value="3"/>
</dbReference>
<dbReference type="InterPro" id="IPR002885">
    <property type="entry name" value="PPR_rpt"/>
</dbReference>
<feature type="repeat" description="PPR" evidence="2">
    <location>
        <begin position="89"/>
        <end position="119"/>
    </location>
</feature>
<dbReference type="GO" id="GO:0003729">
    <property type="term" value="F:mRNA binding"/>
    <property type="evidence" value="ECO:0007669"/>
    <property type="project" value="UniProtKB-ARBA"/>
</dbReference>
<dbReference type="OrthoDB" id="2012141at2759"/>
<dbReference type="InterPro" id="IPR046848">
    <property type="entry name" value="E_motif"/>
</dbReference>
<feature type="repeat" description="PPR" evidence="2">
    <location>
        <begin position="19"/>
        <end position="53"/>
    </location>
</feature>
<evidence type="ECO:0008006" key="5">
    <source>
        <dbReference type="Google" id="ProtNLM"/>
    </source>
</evidence>
<reference evidence="3 4" key="1">
    <citation type="journal article" date="2020" name="Nat. Food">
        <title>A phased Vanilla planifolia genome enables genetic improvement of flavour and production.</title>
        <authorList>
            <person name="Hasing T."/>
            <person name="Tang H."/>
            <person name="Brym M."/>
            <person name="Khazi F."/>
            <person name="Huang T."/>
            <person name="Chambers A.H."/>
        </authorList>
    </citation>
    <scope>NUCLEOTIDE SEQUENCE [LARGE SCALE GENOMIC DNA]</scope>
    <source>
        <tissue evidence="3">Leaf</tissue>
    </source>
</reference>
<dbReference type="FunFam" id="1.25.40.10:FF:000073">
    <property type="entry name" value="Pentatricopeptide repeat-containing protein chloroplastic"/>
    <property type="match status" value="1"/>
</dbReference>
<protein>
    <recommendedName>
        <fullName evidence="5">Chlororespiratory reduction 4</fullName>
    </recommendedName>
</protein>
<dbReference type="Pfam" id="PF13812">
    <property type="entry name" value="PPR_3"/>
    <property type="match status" value="1"/>
</dbReference>
<name>A0A835RBQ5_VANPL</name>
<dbReference type="SUPFAM" id="SSF48452">
    <property type="entry name" value="TPR-like"/>
    <property type="match status" value="1"/>
</dbReference>
<dbReference type="InterPro" id="IPR046960">
    <property type="entry name" value="PPR_At4g14850-like_plant"/>
</dbReference>
<feature type="repeat" description="PPR" evidence="2">
    <location>
        <begin position="223"/>
        <end position="257"/>
    </location>
</feature>
<keyword evidence="1" id="KW-0677">Repeat</keyword>
<evidence type="ECO:0000256" key="1">
    <source>
        <dbReference type="ARBA" id="ARBA00022737"/>
    </source>
</evidence>
<dbReference type="PANTHER" id="PTHR47926:SF395">
    <property type="entry name" value="TETRATRICOPEPTIDE-LIKE HELICAL DOMAIN, DYW DOMAIN PROTEIN-RELATED"/>
    <property type="match status" value="1"/>
</dbReference>
<feature type="repeat" description="PPR" evidence="2">
    <location>
        <begin position="324"/>
        <end position="358"/>
    </location>
</feature>
<dbReference type="PROSITE" id="PS51375">
    <property type="entry name" value="PPR"/>
    <property type="match status" value="6"/>
</dbReference>
<dbReference type="GO" id="GO:0009451">
    <property type="term" value="P:RNA modification"/>
    <property type="evidence" value="ECO:0007669"/>
    <property type="project" value="InterPro"/>
</dbReference>
<dbReference type="Proteomes" id="UP000636800">
    <property type="component" value="Unassembled WGS sequence"/>
</dbReference>
<evidence type="ECO:0000313" key="4">
    <source>
        <dbReference type="Proteomes" id="UP000636800"/>
    </source>
</evidence>
<feature type="repeat" description="PPR" evidence="2">
    <location>
        <begin position="425"/>
        <end position="459"/>
    </location>
</feature>
<feature type="repeat" description="PPR" evidence="2">
    <location>
        <begin position="120"/>
        <end position="154"/>
    </location>
</feature>
<gene>
    <name evidence="3" type="ORF">HPP92_010063</name>
</gene>
<dbReference type="Pfam" id="PF20431">
    <property type="entry name" value="E_motif"/>
    <property type="match status" value="1"/>
</dbReference>
<dbReference type="AlphaFoldDB" id="A0A835RBQ5"/>
<comment type="caution">
    <text evidence="3">The sequence shown here is derived from an EMBL/GenBank/DDBJ whole genome shotgun (WGS) entry which is preliminary data.</text>
</comment>
<proteinExistence type="predicted"/>
<evidence type="ECO:0000256" key="2">
    <source>
        <dbReference type="PROSITE-ProRule" id="PRU00708"/>
    </source>
</evidence>
<dbReference type="FunFam" id="1.25.40.10:FF:000090">
    <property type="entry name" value="Pentatricopeptide repeat-containing protein, chloroplastic"/>
    <property type="match status" value="1"/>
</dbReference>
<dbReference type="InterPro" id="IPR011990">
    <property type="entry name" value="TPR-like_helical_dom_sf"/>
</dbReference>